<dbReference type="Proteomes" id="UP000184050">
    <property type="component" value="Unassembled WGS sequence"/>
</dbReference>
<dbReference type="EMBL" id="FQZE01000038">
    <property type="protein sequence ID" value="SHJ89652.1"/>
    <property type="molecule type" value="Genomic_DNA"/>
</dbReference>
<dbReference type="GO" id="GO:0005886">
    <property type="term" value="C:plasma membrane"/>
    <property type="evidence" value="ECO:0007669"/>
    <property type="project" value="UniProtKB-SubCell"/>
</dbReference>
<keyword evidence="3 7" id="KW-0812">Transmembrane</keyword>
<evidence type="ECO:0000313" key="10">
    <source>
        <dbReference type="EMBL" id="SHJ89652.1"/>
    </source>
</evidence>
<evidence type="ECO:0000313" key="11">
    <source>
        <dbReference type="Proteomes" id="UP000184050"/>
    </source>
</evidence>
<dbReference type="OrthoDB" id="9770036at2"/>
<dbReference type="PANTHER" id="PTHR30572:SF4">
    <property type="entry name" value="ABC TRANSPORTER PERMEASE YTRF"/>
    <property type="match status" value="1"/>
</dbReference>
<feature type="domain" description="ABC3 transporter permease C-terminal" evidence="8">
    <location>
        <begin position="297"/>
        <end position="410"/>
    </location>
</feature>
<reference evidence="10 11" key="1">
    <citation type="submission" date="2016-11" db="EMBL/GenBank/DDBJ databases">
        <authorList>
            <person name="Jaros S."/>
            <person name="Januszkiewicz K."/>
            <person name="Wedrychowicz H."/>
        </authorList>
    </citation>
    <scope>NUCLEOTIDE SEQUENCE [LARGE SCALE GENOMIC DNA]</scope>
    <source>
        <strain evidence="10 11">DSM 27063</strain>
    </source>
</reference>
<feature type="transmembrane region" description="Helical" evidence="7">
    <location>
        <begin position="336"/>
        <end position="363"/>
    </location>
</feature>
<name>A0A1M6N1V8_9BACT</name>
<keyword evidence="4 7" id="KW-1133">Transmembrane helix</keyword>
<dbReference type="Pfam" id="PF12704">
    <property type="entry name" value="MacB_PCD"/>
    <property type="match status" value="1"/>
</dbReference>
<evidence type="ECO:0000256" key="2">
    <source>
        <dbReference type="ARBA" id="ARBA00022475"/>
    </source>
</evidence>
<keyword evidence="2" id="KW-1003">Cell membrane</keyword>
<evidence type="ECO:0000256" key="5">
    <source>
        <dbReference type="ARBA" id="ARBA00023136"/>
    </source>
</evidence>
<organism evidence="10 11">
    <name type="scientific">Tangfeifania diversioriginum</name>
    <dbReference type="NCBI Taxonomy" id="1168035"/>
    <lineage>
        <taxon>Bacteria</taxon>
        <taxon>Pseudomonadati</taxon>
        <taxon>Bacteroidota</taxon>
        <taxon>Bacteroidia</taxon>
        <taxon>Marinilabiliales</taxon>
        <taxon>Prolixibacteraceae</taxon>
        <taxon>Tangfeifania</taxon>
    </lineage>
</organism>
<gene>
    <name evidence="10" type="ORF">SAMN05444280_13825</name>
</gene>
<dbReference type="InterPro" id="IPR050250">
    <property type="entry name" value="Macrolide_Exporter_MacB"/>
</dbReference>
<dbReference type="InterPro" id="IPR025857">
    <property type="entry name" value="MacB_PCD"/>
</dbReference>
<dbReference type="InterPro" id="IPR003838">
    <property type="entry name" value="ABC3_permease_C"/>
</dbReference>
<feature type="transmembrane region" description="Helical" evidence="7">
    <location>
        <begin position="26"/>
        <end position="46"/>
    </location>
</feature>
<protein>
    <submittedName>
        <fullName evidence="10">Putative ABC transport system permease protein</fullName>
    </submittedName>
</protein>
<evidence type="ECO:0000256" key="6">
    <source>
        <dbReference type="ARBA" id="ARBA00038076"/>
    </source>
</evidence>
<sequence length="417" mass="46755">MLLARLIFESFSFAFNSLKVNKLRTLLSLLGITIGIFAIISVFTVIDSLESYIRDSLNSLGSNMVYIQKWPWAPPEGEVEYPWWKYQNRPVPKIEESEEIMRRSSSFQHAAFFYGFNRTIQSGSNQIDNVTVMATTHDLFDIWNLRVTRGRYFTESEMNSGAPVALIGAEIANKLFPEVEPVGQFIKIQGFRFQIIGLYERTGQDMFGTSMDNYIHISALKSFYMVDIRNNDAGQTICVKAKPNVDPGQFQAELEGVMRSIRRLKPREENNFALNEVSLISSQFDQFFVVFNMAGWIIGGFSIIVGGFGIANIMFVSVKERTKIIGIEKSLGAKKYFILFEFIFEAIVLSVIGGIVGLLLIFFGTLVVSYATDFTITLTAANIIRGLLISSVIGFVAGLMPARAASRLNPVEAMNTV</sequence>
<evidence type="ECO:0000256" key="7">
    <source>
        <dbReference type="SAM" id="Phobius"/>
    </source>
</evidence>
<keyword evidence="11" id="KW-1185">Reference proteome</keyword>
<proteinExistence type="inferred from homology"/>
<dbReference type="Pfam" id="PF02687">
    <property type="entry name" value="FtsX"/>
    <property type="match status" value="1"/>
</dbReference>
<comment type="subcellular location">
    <subcellularLocation>
        <location evidence="1">Cell membrane</location>
        <topology evidence="1">Multi-pass membrane protein</topology>
    </subcellularLocation>
</comment>
<keyword evidence="5 7" id="KW-0472">Membrane</keyword>
<dbReference type="RefSeq" id="WP_073173107.1">
    <property type="nucleotide sequence ID" value="NZ_FQZE01000038.1"/>
</dbReference>
<evidence type="ECO:0000256" key="4">
    <source>
        <dbReference type="ARBA" id="ARBA00022989"/>
    </source>
</evidence>
<evidence type="ECO:0000259" key="8">
    <source>
        <dbReference type="Pfam" id="PF02687"/>
    </source>
</evidence>
<dbReference type="PANTHER" id="PTHR30572">
    <property type="entry name" value="MEMBRANE COMPONENT OF TRANSPORTER-RELATED"/>
    <property type="match status" value="1"/>
</dbReference>
<feature type="transmembrane region" description="Helical" evidence="7">
    <location>
        <begin position="287"/>
        <end position="315"/>
    </location>
</feature>
<evidence type="ECO:0000259" key="9">
    <source>
        <dbReference type="Pfam" id="PF12704"/>
    </source>
</evidence>
<evidence type="ECO:0000256" key="3">
    <source>
        <dbReference type="ARBA" id="ARBA00022692"/>
    </source>
</evidence>
<feature type="domain" description="MacB-like periplasmic core" evidence="9">
    <location>
        <begin position="25"/>
        <end position="255"/>
    </location>
</feature>
<feature type="transmembrane region" description="Helical" evidence="7">
    <location>
        <begin position="383"/>
        <end position="402"/>
    </location>
</feature>
<evidence type="ECO:0000256" key="1">
    <source>
        <dbReference type="ARBA" id="ARBA00004651"/>
    </source>
</evidence>
<dbReference type="GO" id="GO:0022857">
    <property type="term" value="F:transmembrane transporter activity"/>
    <property type="evidence" value="ECO:0007669"/>
    <property type="project" value="TreeGrafter"/>
</dbReference>
<dbReference type="STRING" id="1168035.SAMN05444280_13825"/>
<accession>A0A1M6N1V8</accession>
<dbReference type="AlphaFoldDB" id="A0A1M6N1V8"/>
<comment type="similarity">
    <text evidence="6">Belongs to the ABC-4 integral membrane protein family.</text>
</comment>